<evidence type="ECO:0000313" key="3">
    <source>
        <dbReference type="EMBL" id="CAG7710659.1"/>
    </source>
</evidence>
<dbReference type="EMBL" id="CAJVCH010031961">
    <property type="protein sequence ID" value="CAG7710659.1"/>
    <property type="molecule type" value="Genomic_DNA"/>
</dbReference>
<gene>
    <name evidence="3" type="ORF">AFUS01_LOCUS5049</name>
</gene>
<evidence type="ECO:0000256" key="1">
    <source>
        <dbReference type="SAM" id="SignalP"/>
    </source>
</evidence>
<dbReference type="InterPro" id="IPR014044">
    <property type="entry name" value="CAP_dom"/>
</dbReference>
<name>A0A8J2JW57_9HEXA</name>
<protein>
    <recommendedName>
        <fullName evidence="2">SCP domain-containing protein</fullName>
    </recommendedName>
</protein>
<accession>A0A8J2JW57</accession>
<evidence type="ECO:0000259" key="2">
    <source>
        <dbReference type="Pfam" id="PF00188"/>
    </source>
</evidence>
<feature type="chain" id="PRO_5035188215" description="SCP domain-containing protein" evidence="1">
    <location>
        <begin position="21"/>
        <end position="136"/>
    </location>
</feature>
<reference evidence="3" key="1">
    <citation type="submission" date="2021-06" db="EMBL/GenBank/DDBJ databases">
        <authorList>
            <person name="Hodson N. C."/>
            <person name="Mongue J. A."/>
            <person name="Jaron S. K."/>
        </authorList>
    </citation>
    <scope>NUCLEOTIDE SEQUENCE</scope>
</reference>
<organism evidence="3 4">
    <name type="scientific">Allacma fusca</name>
    <dbReference type="NCBI Taxonomy" id="39272"/>
    <lineage>
        <taxon>Eukaryota</taxon>
        <taxon>Metazoa</taxon>
        <taxon>Ecdysozoa</taxon>
        <taxon>Arthropoda</taxon>
        <taxon>Hexapoda</taxon>
        <taxon>Collembola</taxon>
        <taxon>Symphypleona</taxon>
        <taxon>Sminthuridae</taxon>
        <taxon>Allacma</taxon>
    </lineage>
</organism>
<sequence length="136" mass="15808">MNKLRILFAVLITFIYTTFAYKDYFEAAEKEHDKYREMHGAGKLVWDSELEDSAQECAKEWFKKYEETKVLDVSSCSYTDISQFGINYVLHEGLFTHENPEAMISIIKKWSSLKLFGGRARMSELIKASTSLSLIR</sequence>
<dbReference type="AlphaFoldDB" id="A0A8J2JW57"/>
<keyword evidence="1" id="KW-0732">Signal</keyword>
<feature type="domain" description="SCP" evidence="2">
    <location>
        <begin position="31"/>
        <end position="65"/>
    </location>
</feature>
<evidence type="ECO:0000313" key="4">
    <source>
        <dbReference type="Proteomes" id="UP000708208"/>
    </source>
</evidence>
<feature type="signal peptide" evidence="1">
    <location>
        <begin position="1"/>
        <end position="20"/>
    </location>
</feature>
<dbReference type="Pfam" id="PF00188">
    <property type="entry name" value="CAP"/>
    <property type="match status" value="1"/>
</dbReference>
<comment type="caution">
    <text evidence="3">The sequence shown here is derived from an EMBL/GenBank/DDBJ whole genome shotgun (WGS) entry which is preliminary data.</text>
</comment>
<dbReference type="Proteomes" id="UP000708208">
    <property type="component" value="Unassembled WGS sequence"/>
</dbReference>
<keyword evidence="4" id="KW-1185">Reference proteome</keyword>
<proteinExistence type="predicted"/>